<gene>
    <name evidence="3" type="ORF">NOR51B_407</name>
</gene>
<comment type="similarity">
    <text evidence="1">Belongs to the transglycosylase Slt family.</text>
</comment>
<dbReference type="STRING" id="565045.NOR51B_407"/>
<accession>B8KSK6</accession>
<proteinExistence type="inferred from homology"/>
<dbReference type="EMBL" id="DS999411">
    <property type="protein sequence ID" value="EED34470.1"/>
    <property type="molecule type" value="Genomic_DNA"/>
</dbReference>
<keyword evidence="4" id="KW-1185">Reference proteome</keyword>
<dbReference type="Gene3D" id="1.10.530.10">
    <property type="match status" value="1"/>
</dbReference>
<dbReference type="OrthoDB" id="92254at2"/>
<dbReference type="InterPro" id="IPR023346">
    <property type="entry name" value="Lysozyme-like_dom_sf"/>
</dbReference>
<evidence type="ECO:0000313" key="4">
    <source>
        <dbReference type="Proteomes" id="UP000004699"/>
    </source>
</evidence>
<name>B8KSK6_9GAMM</name>
<dbReference type="AlphaFoldDB" id="B8KSK6"/>
<evidence type="ECO:0000313" key="3">
    <source>
        <dbReference type="EMBL" id="EED34470.1"/>
    </source>
</evidence>
<dbReference type="PANTHER" id="PTHR37423:SF2">
    <property type="entry name" value="MEMBRANE-BOUND LYTIC MUREIN TRANSGLYCOSYLASE C"/>
    <property type="match status" value="1"/>
</dbReference>
<reference evidence="4" key="1">
    <citation type="journal article" date="2013" name="BMC Microbiol.">
        <title>Taxonomy and evolution of bacteriochlorophyll a-containing members of the OM60/NOR5 clade of marine gammaproteobacteria: description of Luminiphilus syltensis gen. nov., sp. nov., reclassification of Haliea rubra as Pseudohaliea rubra gen. nov., comb. nov., and emendation of Chromatocurvus halotolerans.</title>
        <authorList>
            <person name="Spring S."/>
            <person name="Riedel T."/>
            <person name="Sproer C."/>
            <person name="Yan S."/>
            <person name="Harder J."/>
            <person name="Fuchs B.M."/>
        </authorList>
    </citation>
    <scope>NUCLEOTIDE SEQUENCE [LARGE SCALE GENOMIC DNA]</scope>
    <source>
        <strain evidence="4">NOR51-B</strain>
    </source>
</reference>
<dbReference type="PANTHER" id="PTHR37423">
    <property type="entry name" value="SOLUBLE LYTIC MUREIN TRANSGLYCOSYLASE-RELATED"/>
    <property type="match status" value="1"/>
</dbReference>
<dbReference type="RefSeq" id="WP_009019218.1">
    <property type="nucleotide sequence ID" value="NZ_DS999411.1"/>
</dbReference>
<organism evidence="3 4">
    <name type="scientific">Luminiphilus syltensis NOR5-1B</name>
    <dbReference type="NCBI Taxonomy" id="565045"/>
    <lineage>
        <taxon>Bacteria</taxon>
        <taxon>Pseudomonadati</taxon>
        <taxon>Pseudomonadota</taxon>
        <taxon>Gammaproteobacteria</taxon>
        <taxon>Cellvibrionales</taxon>
        <taxon>Halieaceae</taxon>
        <taxon>Luminiphilus</taxon>
    </lineage>
</organism>
<evidence type="ECO:0000259" key="2">
    <source>
        <dbReference type="Pfam" id="PF01464"/>
    </source>
</evidence>
<sequence length="206" mass="23848">MVSFALKHGLRQRPGTLLLFFLGQWLLGLAQAQPEPIDDRAALREFLSHTIRDANSFEDRFDAEVWLLDMQNRLTPFIDTPEERLALLREVHHAATQSELPPELVLAVIEVESSFDRFAISRVGAQGLMQVMPFWKNEIGRDDDNLTQTTTNLNYGCRILQYYLQRESGNLRRALAAYNGSLGSHRYSDKVYRAWANRWRTLPLDW</sequence>
<dbReference type="Pfam" id="PF01464">
    <property type="entry name" value="SLT"/>
    <property type="match status" value="1"/>
</dbReference>
<dbReference type="eggNOG" id="COG0741">
    <property type="taxonomic scope" value="Bacteria"/>
</dbReference>
<dbReference type="SUPFAM" id="SSF53955">
    <property type="entry name" value="Lysozyme-like"/>
    <property type="match status" value="1"/>
</dbReference>
<dbReference type="HOGENOM" id="CLU_088197_0_0_6"/>
<protein>
    <submittedName>
        <fullName evidence="3">Lytic transglycosylase, catalytic</fullName>
    </submittedName>
</protein>
<feature type="domain" description="Transglycosylase SLT" evidence="2">
    <location>
        <begin position="93"/>
        <end position="186"/>
    </location>
</feature>
<dbReference type="InterPro" id="IPR008258">
    <property type="entry name" value="Transglycosylase_SLT_dom_1"/>
</dbReference>
<dbReference type="Proteomes" id="UP000004699">
    <property type="component" value="Unassembled WGS sequence"/>
</dbReference>
<evidence type="ECO:0000256" key="1">
    <source>
        <dbReference type="ARBA" id="ARBA00007734"/>
    </source>
</evidence>